<gene>
    <name evidence="1" type="ORF">BLNAU_5403</name>
</gene>
<reference evidence="1 2" key="1">
    <citation type="journal article" date="2022" name="bioRxiv">
        <title>Genomics of Preaxostyla Flagellates Illuminates Evolutionary Transitions and the Path Towards Mitochondrial Loss.</title>
        <authorList>
            <person name="Novak L.V.F."/>
            <person name="Treitli S.C."/>
            <person name="Pyrih J."/>
            <person name="Halakuc P."/>
            <person name="Pipaliya S.V."/>
            <person name="Vacek V."/>
            <person name="Brzon O."/>
            <person name="Soukal P."/>
            <person name="Eme L."/>
            <person name="Dacks J.B."/>
            <person name="Karnkowska A."/>
            <person name="Elias M."/>
            <person name="Hampl V."/>
        </authorList>
    </citation>
    <scope>NUCLEOTIDE SEQUENCE [LARGE SCALE GENOMIC DNA]</scope>
    <source>
        <strain evidence="1">NAU3</strain>
        <tissue evidence="1">Gut</tissue>
    </source>
</reference>
<name>A0ABQ9Y7A9_9EUKA</name>
<dbReference type="Gene3D" id="1.25.10.10">
    <property type="entry name" value="Leucine-rich Repeat Variant"/>
    <property type="match status" value="1"/>
</dbReference>
<sequence length="346" mass="40044">MLCQFILAMFKHQYISKNVLMLLVKLYVNDFESVPLTDHSAECIRNHLEIIQSTILIPANAFTLAQSDFFLTILGLIRNDKRDLTLQALTILSAMLPHQKDLKKSARQHKLIPLLTQLISSFYPPVMNAALATLQSLIVTEQSLCSILLDDRKFLDPIRALLIYDDTDDYPFSTLSMELIIHIFDHTPSSNERAYLLITMQCLDSFVAFWEKSSNNLLILESVRKIYQWAERLQKSLKSKEQQYTITQNSDQTLEFDLSHILLDDLMELGNDLRYYNDLVKYSNRVQAQRVLQHLIATSTDNSVVRFSQKFLELLQAPHIFARLTTAVEHEAENKRLQDEQKCCVM</sequence>
<dbReference type="InterPro" id="IPR011989">
    <property type="entry name" value="ARM-like"/>
</dbReference>
<dbReference type="Proteomes" id="UP001281761">
    <property type="component" value="Unassembled WGS sequence"/>
</dbReference>
<protein>
    <submittedName>
        <fullName evidence="1">Uncharacterized protein</fullName>
    </submittedName>
</protein>
<comment type="caution">
    <text evidence="1">The sequence shown here is derived from an EMBL/GenBank/DDBJ whole genome shotgun (WGS) entry which is preliminary data.</text>
</comment>
<dbReference type="EMBL" id="JARBJD010000028">
    <property type="protein sequence ID" value="KAK2959625.1"/>
    <property type="molecule type" value="Genomic_DNA"/>
</dbReference>
<keyword evidence="2" id="KW-1185">Reference proteome</keyword>
<dbReference type="SUPFAM" id="SSF48371">
    <property type="entry name" value="ARM repeat"/>
    <property type="match status" value="1"/>
</dbReference>
<evidence type="ECO:0000313" key="2">
    <source>
        <dbReference type="Proteomes" id="UP001281761"/>
    </source>
</evidence>
<organism evidence="1 2">
    <name type="scientific">Blattamonas nauphoetae</name>
    <dbReference type="NCBI Taxonomy" id="2049346"/>
    <lineage>
        <taxon>Eukaryota</taxon>
        <taxon>Metamonada</taxon>
        <taxon>Preaxostyla</taxon>
        <taxon>Oxymonadida</taxon>
        <taxon>Blattamonas</taxon>
    </lineage>
</organism>
<proteinExistence type="predicted"/>
<dbReference type="InterPro" id="IPR016024">
    <property type="entry name" value="ARM-type_fold"/>
</dbReference>
<evidence type="ECO:0000313" key="1">
    <source>
        <dbReference type="EMBL" id="KAK2959625.1"/>
    </source>
</evidence>
<accession>A0ABQ9Y7A9</accession>